<comment type="subcellular location">
    <subcellularLocation>
        <location evidence="1">Nucleus</location>
    </subcellularLocation>
</comment>
<comment type="caution">
    <text evidence="8">The sequence shown here is derived from an EMBL/GenBank/DDBJ whole genome shotgun (WGS) entry which is preliminary data.</text>
</comment>
<proteinExistence type="inferred from homology"/>
<evidence type="ECO:0000256" key="3">
    <source>
        <dbReference type="ARBA" id="ARBA00023125"/>
    </source>
</evidence>
<dbReference type="GO" id="GO:0009751">
    <property type="term" value="P:response to salicylic acid"/>
    <property type="evidence" value="ECO:0007669"/>
    <property type="project" value="UniProtKB-ARBA"/>
</dbReference>
<evidence type="ECO:0000256" key="1">
    <source>
        <dbReference type="ARBA" id="ARBA00004123"/>
    </source>
</evidence>
<keyword evidence="9" id="KW-1185">Reference proteome</keyword>
<dbReference type="Proteomes" id="UP001634393">
    <property type="component" value="Unassembled WGS sequence"/>
</dbReference>
<dbReference type="InterPro" id="IPR044810">
    <property type="entry name" value="WRKY_plant"/>
</dbReference>
<keyword evidence="5" id="KW-0539">Nucleus</keyword>
<dbReference type="Gene3D" id="2.20.25.80">
    <property type="entry name" value="WRKY domain"/>
    <property type="match status" value="1"/>
</dbReference>
<evidence type="ECO:0000313" key="9">
    <source>
        <dbReference type="Proteomes" id="UP001634393"/>
    </source>
</evidence>
<dbReference type="AlphaFoldDB" id="A0ABD3U830"/>
<sequence length="336" mass="38177">MESGLTWEYETLINELTQGMEKAKQLRFHLGSISQSEAPDLLLQRILSSYEKSLSILKWNNGSLGQAQIIEAPTSGAPDSSVTVDGSQTSEELNKNFRDTPKKRKLHPTWTERVRINSENGLEGPTDDGYSWRKYGQKDILGAKYPRSYYRCTYRMVQNCWANKQVQRSDDDPTIFEITYKGTHTCNQCVNPKPASPEKQEQNQTLLMNLKANLRVQTEDLDKKEMPAHFSFPSTFEQENYYFPVSGFVDENNHVGPTYSPLFYSPATPESNYFYQMRDYGEASNLQQHSGGTDIADIISTHASTTNSPIGGMEFSIDPHVDLDPNFPFNQPGFFT</sequence>
<dbReference type="Pfam" id="PF03106">
    <property type="entry name" value="WRKY"/>
    <property type="match status" value="1"/>
</dbReference>
<dbReference type="SMART" id="SM00774">
    <property type="entry name" value="WRKY"/>
    <property type="match status" value="1"/>
</dbReference>
<gene>
    <name evidence="8" type="ORF">ACJIZ3_001895</name>
</gene>
<reference evidence="8 9" key="1">
    <citation type="submission" date="2024-12" db="EMBL/GenBank/DDBJ databases">
        <title>The unique morphological basis and parallel evolutionary history of personate flowers in Penstemon.</title>
        <authorList>
            <person name="Depatie T.H."/>
            <person name="Wessinger C.A."/>
        </authorList>
    </citation>
    <scope>NUCLEOTIDE SEQUENCE [LARGE SCALE GENOMIC DNA]</scope>
    <source>
        <strain evidence="8">WTNN_2</strain>
        <tissue evidence="8">Leaf</tissue>
    </source>
</reference>
<dbReference type="GO" id="GO:0010193">
    <property type="term" value="P:response to ozone"/>
    <property type="evidence" value="ECO:0007669"/>
    <property type="project" value="UniProtKB-ARBA"/>
</dbReference>
<dbReference type="EMBL" id="JBJXBP010000002">
    <property type="protein sequence ID" value="KAL3844492.1"/>
    <property type="molecule type" value="Genomic_DNA"/>
</dbReference>
<dbReference type="FunFam" id="2.20.25.80:FF:000009">
    <property type="entry name" value="WRKY transcription factor 53"/>
    <property type="match status" value="1"/>
</dbReference>
<organism evidence="8 9">
    <name type="scientific">Penstemon smallii</name>
    <dbReference type="NCBI Taxonomy" id="265156"/>
    <lineage>
        <taxon>Eukaryota</taxon>
        <taxon>Viridiplantae</taxon>
        <taxon>Streptophyta</taxon>
        <taxon>Embryophyta</taxon>
        <taxon>Tracheophyta</taxon>
        <taxon>Spermatophyta</taxon>
        <taxon>Magnoliopsida</taxon>
        <taxon>eudicotyledons</taxon>
        <taxon>Gunneridae</taxon>
        <taxon>Pentapetalae</taxon>
        <taxon>asterids</taxon>
        <taxon>lamiids</taxon>
        <taxon>Lamiales</taxon>
        <taxon>Plantaginaceae</taxon>
        <taxon>Cheloneae</taxon>
        <taxon>Penstemon</taxon>
    </lineage>
</organism>
<protein>
    <recommendedName>
        <fullName evidence="7">WRKY domain-containing protein</fullName>
    </recommendedName>
</protein>
<evidence type="ECO:0000313" key="8">
    <source>
        <dbReference type="EMBL" id="KAL3844492.1"/>
    </source>
</evidence>
<dbReference type="PANTHER" id="PTHR32096">
    <property type="entry name" value="WRKY TRANSCRIPTION FACTOR 30-RELATED-RELATED"/>
    <property type="match status" value="1"/>
</dbReference>
<dbReference type="GO" id="GO:0005634">
    <property type="term" value="C:nucleus"/>
    <property type="evidence" value="ECO:0007669"/>
    <property type="project" value="UniProtKB-SubCell"/>
</dbReference>
<comment type="similarity">
    <text evidence="6">Belongs to the WRKY group III family.</text>
</comment>
<dbReference type="InterPro" id="IPR003657">
    <property type="entry name" value="WRKY_dom"/>
</dbReference>
<keyword evidence="3" id="KW-0238">DNA-binding</keyword>
<name>A0ABD3U830_9LAMI</name>
<dbReference type="GO" id="GO:0042542">
    <property type="term" value="P:response to hydrogen peroxide"/>
    <property type="evidence" value="ECO:0007669"/>
    <property type="project" value="UniProtKB-ARBA"/>
</dbReference>
<evidence type="ECO:0000259" key="7">
    <source>
        <dbReference type="PROSITE" id="PS50811"/>
    </source>
</evidence>
<dbReference type="PANTHER" id="PTHR32096:SF36">
    <property type="entry name" value="WRKY TRANSCRIPTION FACTOR 41-RELATED"/>
    <property type="match status" value="1"/>
</dbReference>
<keyword evidence="4" id="KW-0804">Transcription</keyword>
<keyword evidence="2" id="KW-0805">Transcription regulation</keyword>
<feature type="domain" description="WRKY" evidence="7">
    <location>
        <begin position="121"/>
        <end position="184"/>
    </location>
</feature>
<evidence type="ECO:0000256" key="2">
    <source>
        <dbReference type="ARBA" id="ARBA00023015"/>
    </source>
</evidence>
<accession>A0ABD3U830</accession>
<dbReference type="PROSITE" id="PS50811">
    <property type="entry name" value="WRKY"/>
    <property type="match status" value="1"/>
</dbReference>
<dbReference type="GO" id="GO:0010150">
    <property type="term" value="P:leaf senescence"/>
    <property type="evidence" value="ECO:0007669"/>
    <property type="project" value="UniProtKB-ARBA"/>
</dbReference>
<dbReference type="InterPro" id="IPR036576">
    <property type="entry name" value="WRKY_dom_sf"/>
</dbReference>
<evidence type="ECO:0000256" key="4">
    <source>
        <dbReference type="ARBA" id="ARBA00023163"/>
    </source>
</evidence>
<dbReference type="SUPFAM" id="SSF118290">
    <property type="entry name" value="WRKY DNA-binding domain"/>
    <property type="match status" value="1"/>
</dbReference>
<evidence type="ECO:0000256" key="5">
    <source>
        <dbReference type="ARBA" id="ARBA00023242"/>
    </source>
</evidence>
<evidence type="ECO:0000256" key="6">
    <source>
        <dbReference type="ARBA" id="ARBA00060850"/>
    </source>
</evidence>
<dbReference type="GO" id="GO:0003677">
    <property type="term" value="F:DNA binding"/>
    <property type="evidence" value="ECO:0007669"/>
    <property type="project" value="UniProtKB-KW"/>
</dbReference>